<reference evidence="5 6" key="1">
    <citation type="journal article" date="2021" name="ISME Commun">
        <title>Automated analysis of genomic sequences facilitates high-throughput and comprehensive description of bacteria.</title>
        <authorList>
            <person name="Hitch T.C.A."/>
        </authorList>
    </citation>
    <scope>NUCLEOTIDE SEQUENCE [LARGE SCALE GENOMIC DNA]</scope>
    <source>
        <strain evidence="5 6">Sanger_18</strain>
    </source>
</reference>
<dbReference type="EMBL" id="JAOQKJ010000004">
    <property type="protein sequence ID" value="MCU6743970.1"/>
    <property type="molecule type" value="Genomic_DNA"/>
</dbReference>
<feature type="transmembrane region" description="Helical" evidence="3">
    <location>
        <begin position="298"/>
        <end position="319"/>
    </location>
</feature>
<feature type="coiled-coil region" evidence="1">
    <location>
        <begin position="190"/>
        <end position="244"/>
    </location>
</feature>
<gene>
    <name evidence="5" type="ORF">OCV77_05580</name>
</gene>
<evidence type="ECO:0000313" key="5">
    <source>
        <dbReference type="EMBL" id="MCU6743970.1"/>
    </source>
</evidence>
<evidence type="ECO:0000259" key="4">
    <source>
        <dbReference type="Pfam" id="PF14257"/>
    </source>
</evidence>
<name>A0ABT2T153_9FIRM</name>
<dbReference type="InterPro" id="IPR025645">
    <property type="entry name" value="DUF4349"/>
</dbReference>
<dbReference type="Pfam" id="PF14257">
    <property type="entry name" value="DUF4349"/>
    <property type="match status" value="1"/>
</dbReference>
<proteinExistence type="predicted"/>
<evidence type="ECO:0000313" key="6">
    <source>
        <dbReference type="Proteomes" id="UP001652432"/>
    </source>
</evidence>
<dbReference type="Proteomes" id="UP001652432">
    <property type="component" value="Unassembled WGS sequence"/>
</dbReference>
<protein>
    <submittedName>
        <fullName evidence="5">DUF4349 domain-containing protein</fullName>
    </submittedName>
</protein>
<keyword evidence="1" id="KW-0175">Coiled coil</keyword>
<keyword evidence="6" id="KW-1185">Reference proteome</keyword>
<feature type="domain" description="DUF4349" evidence="4">
    <location>
        <begin position="97"/>
        <end position="310"/>
    </location>
</feature>
<comment type="caution">
    <text evidence="5">The sequence shown here is derived from an EMBL/GenBank/DDBJ whole genome shotgun (WGS) entry which is preliminary data.</text>
</comment>
<sequence length="362" mass="40504">MKKENTETGNRTGEWKTRRRTGFLAAGLAAALLTFTGCGSASSDMAMMTTSKSADGAYESAFYDTGDVYANEYEYDTAEAVAEEGAPEEVAVQDTSRKLIRNVSMDVETEEFETLYARVNEKTKAYGGYVESSNVYNNSSYYGESLRNASLTIRIPQDKLDSFLSNVAEISNVTSRSENVTDVTLQYVDMESHKKALEVEQERLLDLLEQAESVEDIITIESRLSDVRYQIESMESQLRTMDNQVNYSTVNLYINEVKKLTPVEEQDTWERISSGFINSLEDVGEGLSEFGIGVLIDLPYIVVFLIVLLIFVLVIKGIVRGHKKRKIKKAQRAEEKAAKKAADAARAAVQNTESTEKEEKHE</sequence>
<feature type="region of interest" description="Disordered" evidence="2">
    <location>
        <begin position="338"/>
        <end position="362"/>
    </location>
</feature>
<evidence type="ECO:0000256" key="3">
    <source>
        <dbReference type="SAM" id="Phobius"/>
    </source>
</evidence>
<evidence type="ECO:0000256" key="1">
    <source>
        <dbReference type="SAM" id="Coils"/>
    </source>
</evidence>
<keyword evidence="3" id="KW-0812">Transmembrane</keyword>
<accession>A0ABT2T153</accession>
<evidence type="ECO:0000256" key="2">
    <source>
        <dbReference type="SAM" id="MobiDB-lite"/>
    </source>
</evidence>
<keyword evidence="3" id="KW-0472">Membrane</keyword>
<keyword evidence="3" id="KW-1133">Transmembrane helix</keyword>
<dbReference type="RefSeq" id="WP_118797868.1">
    <property type="nucleotide sequence ID" value="NZ_JAOQKJ010000004.1"/>
</dbReference>
<organism evidence="5 6">
    <name type="scientific">Suilimivivens aceti</name>
    <dbReference type="NCBI Taxonomy" id="2981774"/>
    <lineage>
        <taxon>Bacteria</taxon>
        <taxon>Bacillati</taxon>
        <taxon>Bacillota</taxon>
        <taxon>Clostridia</taxon>
        <taxon>Lachnospirales</taxon>
        <taxon>Lachnospiraceae</taxon>
        <taxon>Suilimivivens</taxon>
    </lineage>
</organism>